<dbReference type="InterPro" id="IPR006594">
    <property type="entry name" value="LisH"/>
</dbReference>
<dbReference type="GO" id="GO:0034453">
    <property type="term" value="P:microtubule anchoring"/>
    <property type="evidence" value="ECO:0007669"/>
    <property type="project" value="InterPro"/>
</dbReference>
<feature type="compositionally biased region" description="Polar residues" evidence="13">
    <location>
        <begin position="101"/>
        <end position="124"/>
    </location>
</feature>
<comment type="subcellular location">
    <subcellularLocation>
        <location evidence="1">Cytoplasm</location>
        <location evidence="1">Cytoskeleton</location>
        <location evidence="1">Cilium basal body</location>
    </subcellularLocation>
    <subcellularLocation>
        <location evidence="3">Cytoplasm</location>
        <location evidence="3">Cytoskeleton</location>
        <location evidence="3">Microtubule organizing center</location>
        <location evidence="3">Centrosome</location>
        <location evidence="3">Centriolar satellite</location>
    </subcellularLocation>
    <subcellularLocation>
        <location evidence="2">Cytoplasmic granule</location>
    </subcellularLocation>
</comment>
<dbReference type="OMA" id="VEIFWQK"/>
<evidence type="ECO:0000256" key="1">
    <source>
        <dbReference type="ARBA" id="ARBA00004120"/>
    </source>
</evidence>
<accession>T1JPF1</accession>
<name>T1JPF1_STRMM</name>
<dbReference type="PROSITE" id="PS50896">
    <property type="entry name" value="LISH"/>
    <property type="match status" value="1"/>
</dbReference>
<sequence>MATVDELKSVLKETLNRRGILGQLKARIRAEVFQALDDQSETRPSLSNENLLINELIREYLEFNQYRYSASVLKAESGQPDTSFDHDFLKAELNLPEDNDPTPTQKNDQSRQTSNEQSAGTRNITIHHLQDEKDLSLTTVDRNV</sequence>
<dbReference type="FunFam" id="1.20.960.40:FF:000002">
    <property type="entry name" value="LisH domain-containing protein FOPNL"/>
    <property type="match status" value="1"/>
</dbReference>
<dbReference type="GO" id="GO:0034451">
    <property type="term" value="C:centriolar satellite"/>
    <property type="evidence" value="ECO:0007669"/>
    <property type="project" value="UniProtKB-SubCell"/>
</dbReference>
<evidence type="ECO:0000313" key="15">
    <source>
        <dbReference type="EnsemblMetazoa" id="SMAR015728-PA"/>
    </source>
</evidence>
<protein>
    <recommendedName>
        <fullName evidence="10">Centrosomal protein 20</fullName>
    </recommendedName>
    <alternativeName>
        <fullName evidence="11">FGFR1OP N-terminal-like protein</fullName>
    </alternativeName>
    <alternativeName>
        <fullName evidence="12">LisH domain-containing protein FOPNL</fullName>
    </alternativeName>
</protein>
<feature type="region of interest" description="Disordered" evidence="13">
    <location>
        <begin position="93"/>
        <end position="124"/>
    </location>
</feature>
<keyword evidence="8" id="KW-0966">Cell projection</keyword>
<dbReference type="Gene3D" id="1.20.960.40">
    <property type="match status" value="1"/>
</dbReference>
<dbReference type="GO" id="GO:0060271">
    <property type="term" value="P:cilium assembly"/>
    <property type="evidence" value="ECO:0007669"/>
    <property type="project" value="TreeGrafter"/>
</dbReference>
<dbReference type="EnsemblMetazoa" id="SMAR015728-RA">
    <property type="protein sequence ID" value="SMAR015728-PA"/>
    <property type="gene ID" value="SMAR015728"/>
</dbReference>
<dbReference type="AlphaFoldDB" id="T1JPF1"/>
<evidence type="ECO:0000256" key="6">
    <source>
        <dbReference type="ARBA" id="ARBA00022794"/>
    </source>
</evidence>
<proteinExistence type="inferred from homology"/>
<evidence type="ECO:0000256" key="2">
    <source>
        <dbReference type="ARBA" id="ARBA00004463"/>
    </source>
</evidence>
<evidence type="ECO:0000313" key="16">
    <source>
        <dbReference type="Proteomes" id="UP000014500"/>
    </source>
</evidence>
<dbReference type="EMBL" id="JH431944">
    <property type="status" value="NOT_ANNOTATED_CDS"/>
    <property type="molecule type" value="Genomic_DNA"/>
</dbReference>
<dbReference type="GO" id="GO:0031514">
    <property type="term" value="C:motile cilium"/>
    <property type="evidence" value="ECO:0007669"/>
    <property type="project" value="TreeGrafter"/>
</dbReference>
<comment type="similarity">
    <text evidence="4">Belongs to the CEP43 family.</text>
</comment>
<dbReference type="eggNOG" id="ENOG502S0C1">
    <property type="taxonomic scope" value="Eukaryota"/>
</dbReference>
<feature type="domain" description="FGFR1 oncogene partner (FOP) N-terminal dimerisation" evidence="14">
    <location>
        <begin position="48"/>
        <end position="99"/>
    </location>
</feature>
<dbReference type="STRING" id="126957.T1JPF1"/>
<dbReference type="Pfam" id="PF09398">
    <property type="entry name" value="FOP_dimer"/>
    <property type="match status" value="1"/>
</dbReference>
<dbReference type="HOGENOM" id="CLU_119108_2_0_1"/>
<evidence type="ECO:0000256" key="10">
    <source>
        <dbReference type="ARBA" id="ARBA00070736"/>
    </source>
</evidence>
<dbReference type="PANTHER" id="PTHR15431">
    <property type="entry name" value="FGFR1 ONCOGENE PARTNER/LISH DOMAIN-CONTAINING PROTEIN"/>
    <property type="match status" value="1"/>
</dbReference>
<evidence type="ECO:0000256" key="13">
    <source>
        <dbReference type="SAM" id="MobiDB-lite"/>
    </source>
</evidence>
<evidence type="ECO:0000256" key="7">
    <source>
        <dbReference type="ARBA" id="ARBA00023212"/>
    </source>
</evidence>
<evidence type="ECO:0000259" key="14">
    <source>
        <dbReference type="Pfam" id="PF09398"/>
    </source>
</evidence>
<evidence type="ECO:0000256" key="11">
    <source>
        <dbReference type="ARBA" id="ARBA00076755"/>
    </source>
</evidence>
<dbReference type="InterPro" id="IPR018993">
    <property type="entry name" value="FOP_dimerisation-dom_N"/>
</dbReference>
<evidence type="ECO:0000256" key="8">
    <source>
        <dbReference type="ARBA" id="ARBA00023273"/>
    </source>
</evidence>
<evidence type="ECO:0000256" key="12">
    <source>
        <dbReference type="ARBA" id="ARBA00081996"/>
    </source>
</evidence>
<comment type="function">
    <text evidence="9">Involved in the biogenesis of cilia. Required for the recruitment of PLK1 to centrosomes and S phase progression.</text>
</comment>
<evidence type="ECO:0000256" key="4">
    <source>
        <dbReference type="ARBA" id="ARBA00005385"/>
    </source>
</evidence>
<dbReference type="PhylomeDB" id="T1JPF1"/>
<dbReference type="SMART" id="SM00667">
    <property type="entry name" value="LisH"/>
    <property type="match status" value="1"/>
</dbReference>
<keyword evidence="16" id="KW-1185">Reference proteome</keyword>
<organism evidence="15 16">
    <name type="scientific">Strigamia maritima</name>
    <name type="common">European centipede</name>
    <name type="synonym">Geophilus maritimus</name>
    <dbReference type="NCBI Taxonomy" id="126957"/>
    <lineage>
        <taxon>Eukaryota</taxon>
        <taxon>Metazoa</taxon>
        <taxon>Ecdysozoa</taxon>
        <taxon>Arthropoda</taxon>
        <taxon>Myriapoda</taxon>
        <taxon>Chilopoda</taxon>
        <taxon>Pleurostigmophora</taxon>
        <taxon>Geophilomorpha</taxon>
        <taxon>Linotaeniidae</taxon>
        <taxon>Strigamia</taxon>
    </lineage>
</organism>
<evidence type="ECO:0000256" key="5">
    <source>
        <dbReference type="ARBA" id="ARBA00022490"/>
    </source>
</evidence>
<dbReference type="PANTHER" id="PTHR15431:SF19">
    <property type="entry name" value="CENTROSOMAL PROTEIN 20-RELATED"/>
    <property type="match status" value="1"/>
</dbReference>
<reference evidence="15" key="2">
    <citation type="submission" date="2015-02" db="UniProtKB">
        <authorList>
            <consortium name="EnsemblMetazoa"/>
        </authorList>
    </citation>
    <scope>IDENTIFICATION</scope>
</reference>
<dbReference type="Proteomes" id="UP000014500">
    <property type="component" value="Unassembled WGS sequence"/>
</dbReference>
<keyword evidence="6" id="KW-0970">Cilium biogenesis/degradation</keyword>
<reference evidence="16" key="1">
    <citation type="submission" date="2011-05" db="EMBL/GenBank/DDBJ databases">
        <authorList>
            <person name="Richards S.R."/>
            <person name="Qu J."/>
            <person name="Jiang H."/>
            <person name="Jhangiani S.N."/>
            <person name="Agravi P."/>
            <person name="Goodspeed R."/>
            <person name="Gross S."/>
            <person name="Mandapat C."/>
            <person name="Jackson L."/>
            <person name="Mathew T."/>
            <person name="Pu L."/>
            <person name="Thornton R."/>
            <person name="Saada N."/>
            <person name="Wilczek-Boney K.B."/>
            <person name="Lee S."/>
            <person name="Kovar C."/>
            <person name="Wu Y."/>
            <person name="Scherer S.E."/>
            <person name="Worley K.C."/>
            <person name="Muzny D.M."/>
            <person name="Gibbs R."/>
        </authorList>
    </citation>
    <scope>NUCLEOTIDE SEQUENCE</scope>
    <source>
        <strain evidence="16">Brora</strain>
    </source>
</reference>
<dbReference type="GO" id="GO:0036064">
    <property type="term" value="C:ciliary basal body"/>
    <property type="evidence" value="ECO:0007669"/>
    <property type="project" value="TreeGrafter"/>
</dbReference>
<evidence type="ECO:0000256" key="9">
    <source>
        <dbReference type="ARBA" id="ARBA00055043"/>
    </source>
</evidence>
<keyword evidence="5" id="KW-0963">Cytoplasm</keyword>
<evidence type="ECO:0000256" key="3">
    <source>
        <dbReference type="ARBA" id="ARBA00004607"/>
    </source>
</evidence>
<keyword evidence="7" id="KW-0206">Cytoskeleton</keyword>